<dbReference type="Proteomes" id="UP000078561">
    <property type="component" value="Unassembled WGS sequence"/>
</dbReference>
<name>A0A163KWX5_ABSGL</name>
<sequence>MDKPTSNSTWAKRQSISIERYQSQTIHMLYASLITALSLKTATNSSHPKVTKLSMELQHPWHHTADTNH</sequence>
<protein>
    <recommendedName>
        <fullName evidence="3">Ndc10 domain-containing protein</fullName>
    </recommendedName>
</protein>
<gene>
    <name evidence="1" type="primary">ABSGL_06877.1 scaffold 8678</name>
</gene>
<organism evidence="1">
    <name type="scientific">Absidia glauca</name>
    <name type="common">Pin mould</name>
    <dbReference type="NCBI Taxonomy" id="4829"/>
    <lineage>
        <taxon>Eukaryota</taxon>
        <taxon>Fungi</taxon>
        <taxon>Fungi incertae sedis</taxon>
        <taxon>Mucoromycota</taxon>
        <taxon>Mucoromycotina</taxon>
        <taxon>Mucoromycetes</taxon>
        <taxon>Mucorales</taxon>
        <taxon>Cunninghamellaceae</taxon>
        <taxon>Absidia</taxon>
    </lineage>
</organism>
<reference evidence="1" key="1">
    <citation type="submission" date="2016-04" db="EMBL/GenBank/DDBJ databases">
        <authorList>
            <person name="Evans L.H."/>
            <person name="Alamgir A."/>
            <person name="Owens N."/>
            <person name="Weber N.D."/>
            <person name="Virtaneva K."/>
            <person name="Barbian K."/>
            <person name="Babar A."/>
            <person name="Rosenke K."/>
        </authorList>
    </citation>
    <scope>NUCLEOTIDE SEQUENCE [LARGE SCALE GENOMIC DNA]</scope>
    <source>
        <strain evidence="1">CBS 101.48</strain>
    </source>
</reference>
<evidence type="ECO:0000313" key="2">
    <source>
        <dbReference type="Proteomes" id="UP000078561"/>
    </source>
</evidence>
<dbReference type="AlphaFoldDB" id="A0A163KWX5"/>
<dbReference type="InParanoid" id="A0A163KWX5"/>
<dbReference type="EMBL" id="LT553503">
    <property type="protein sequence ID" value="SAM01140.1"/>
    <property type="molecule type" value="Genomic_DNA"/>
</dbReference>
<evidence type="ECO:0008006" key="3">
    <source>
        <dbReference type="Google" id="ProtNLM"/>
    </source>
</evidence>
<keyword evidence="2" id="KW-1185">Reference proteome</keyword>
<accession>A0A163KWX5</accession>
<proteinExistence type="predicted"/>
<evidence type="ECO:0000313" key="1">
    <source>
        <dbReference type="EMBL" id="SAM01140.1"/>
    </source>
</evidence>